<gene>
    <name evidence="6" type="ORF">QFZ56_002724</name>
</gene>
<dbReference type="PANTHER" id="PTHR48078">
    <property type="entry name" value="THREONINE DEHYDRATASE, MITOCHONDRIAL-RELATED"/>
    <property type="match status" value="1"/>
</dbReference>
<name>A0ABU0Q048_STRAH</name>
<feature type="compositionally biased region" description="Low complexity" evidence="4">
    <location>
        <begin position="310"/>
        <end position="327"/>
    </location>
</feature>
<dbReference type="Proteomes" id="UP001243364">
    <property type="component" value="Unassembled WGS sequence"/>
</dbReference>
<evidence type="ECO:0000256" key="4">
    <source>
        <dbReference type="SAM" id="MobiDB-lite"/>
    </source>
</evidence>
<evidence type="ECO:0000256" key="2">
    <source>
        <dbReference type="ARBA" id="ARBA00022898"/>
    </source>
</evidence>
<comment type="caution">
    <text evidence="6">The sequence shown here is derived from an EMBL/GenBank/DDBJ whole genome shotgun (WGS) entry which is preliminary data.</text>
</comment>
<organism evidence="6 7">
    <name type="scientific">Streptomyces achromogenes</name>
    <dbReference type="NCBI Taxonomy" id="67255"/>
    <lineage>
        <taxon>Bacteria</taxon>
        <taxon>Bacillati</taxon>
        <taxon>Actinomycetota</taxon>
        <taxon>Actinomycetes</taxon>
        <taxon>Kitasatosporales</taxon>
        <taxon>Streptomycetaceae</taxon>
        <taxon>Streptomyces</taxon>
    </lineage>
</organism>
<dbReference type="EMBL" id="JAUSYA010000001">
    <property type="protein sequence ID" value="MDQ0683761.1"/>
    <property type="molecule type" value="Genomic_DNA"/>
</dbReference>
<proteinExistence type="predicted"/>
<dbReference type="Pfam" id="PF00291">
    <property type="entry name" value="PALP"/>
    <property type="match status" value="1"/>
</dbReference>
<dbReference type="PANTHER" id="PTHR48078:SF6">
    <property type="entry name" value="L-THREONINE DEHYDRATASE CATABOLIC TDCB"/>
    <property type="match status" value="1"/>
</dbReference>
<dbReference type="SUPFAM" id="SSF53686">
    <property type="entry name" value="Tryptophan synthase beta subunit-like PLP-dependent enzymes"/>
    <property type="match status" value="1"/>
</dbReference>
<feature type="region of interest" description="Disordered" evidence="4">
    <location>
        <begin position="307"/>
        <end position="327"/>
    </location>
</feature>
<reference evidence="6 7" key="1">
    <citation type="submission" date="2023-07" db="EMBL/GenBank/DDBJ databases">
        <title>Comparative genomics of wheat-associated soil bacteria to identify genetic determinants of phenazine resistance.</title>
        <authorList>
            <person name="Mouncey N."/>
        </authorList>
    </citation>
    <scope>NUCLEOTIDE SEQUENCE [LARGE SCALE GENOMIC DNA]</scope>
    <source>
        <strain evidence="6 7">W4I19-2</strain>
    </source>
</reference>
<sequence length="327" mass="33842">MAHISGIEAAASRIVDVTVKTPLHTAARGNVLFKREDLQAGGSFKMRGAANKLLAGDESASRNGVVTVSSGNTGRALCALRAKFPVPVHVFVLDQCEAAKVGDLRRAGAAVHMAGPSFFAASVRAREFARAHGMLFCSSSADWEFLYGVATIGLELHQARPDLEVIYVPMGGGGLAAALGTFYAELRGTGRPRIIGVQASRSRPIYEHFHHGRILSTPRATAAACLDGEPETGAIILEIGRKVLTDVVVVTDDDILEAVADLARAGVLVEPGAAAGYAAYLRHAEPVDVAGVILTGAAITLGSARSCPRGRAAGDNASASSGGLPRG</sequence>
<keyword evidence="7" id="KW-1185">Reference proteome</keyword>
<dbReference type="InterPro" id="IPR050147">
    <property type="entry name" value="Ser/Thr_Dehydratase"/>
</dbReference>
<evidence type="ECO:0000259" key="5">
    <source>
        <dbReference type="Pfam" id="PF00291"/>
    </source>
</evidence>
<dbReference type="RefSeq" id="WP_307042804.1">
    <property type="nucleotide sequence ID" value="NZ_JAUSYA010000001.1"/>
</dbReference>
<protein>
    <submittedName>
        <fullName evidence="6">Threonine dehydratase</fullName>
    </submittedName>
</protein>
<evidence type="ECO:0000256" key="1">
    <source>
        <dbReference type="ARBA" id="ARBA00001933"/>
    </source>
</evidence>
<keyword evidence="3" id="KW-0456">Lyase</keyword>
<dbReference type="InterPro" id="IPR001926">
    <property type="entry name" value="TrpB-like_PALP"/>
</dbReference>
<feature type="domain" description="Tryptophan synthase beta chain-like PALP" evidence="5">
    <location>
        <begin position="20"/>
        <end position="288"/>
    </location>
</feature>
<accession>A0ABU0Q048</accession>
<evidence type="ECO:0000256" key="3">
    <source>
        <dbReference type="ARBA" id="ARBA00023239"/>
    </source>
</evidence>
<evidence type="ECO:0000313" key="7">
    <source>
        <dbReference type="Proteomes" id="UP001243364"/>
    </source>
</evidence>
<dbReference type="InterPro" id="IPR036052">
    <property type="entry name" value="TrpB-like_PALP_sf"/>
</dbReference>
<evidence type="ECO:0000313" key="6">
    <source>
        <dbReference type="EMBL" id="MDQ0683761.1"/>
    </source>
</evidence>
<dbReference type="Gene3D" id="3.40.50.1100">
    <property type="match status" value="2"/>
</dbReference>
<comment type="cofactor">
    <cofactor evidence="1">
        <name>pyridoxal 5'-phosphate</name>
        <dbReference type="ChEBI" id="CHEBI:597326"/>
    </cofactor>
</comment>
<keyword evidence="2" id="KW-0663">Pyridoxal phosphate</keyword>